<dbReference type="PANTHER" id="PTHR13738">
    <property type="entry name" value="TROPONIN I"/>
    <property type="match status" value="1"/>
</dbReference>
<dbReference type="SUPFAM" id="SSF52799">
    <property type="entry name" value="(Phosphotyrosine protein) phosphatases II"/>
    <property type="match status" value="1"/>
</dbReference>
<feature type="compositionally biased region" description="Basic residues" evidence="10">
    <location>
        <begin position="163"/>
        <end position="172"/>
    </location>
</feature>
<keyword evidence="13" id="KW-1185">Reference proteome</keyword>
<dbReference type="InterPro" id="IPR038077">
    <property type="entry name" value="Troponin_sf"/>
</dbReference>
<evidence type="ECO:0000256" key="1">
    <source>
        <dbReference type="ARBA" id="ARBA00001988"/>
    </source>
</evidence>
<dbReference type="CDD" id="cd14498">
    <property type="entry name" value="DSP"/>
    <property type="match status" value="1"/>
</dbReference>
<dbReference type="InterPro" id="IPR000387">
    <property type="entry name" value="Tyr_Pase_dom"/>
</dbReference>
<sequence>MEPGEKQHKDFRIVKLPGKRCPPKKIGITGLIVKHLQKTFQRPIALQLSSPMALSQCCAGSCPNLVMSKSEVHEEKGGDVVSVAMQPGRTHQSLCLAPSAGEDHCSSESAPQDWQSGLQVQIEEAETDSPSKAKLSSCFSIFSPLLQSSKPDSSPLPCANSKKSLRGSWKKNLHPEEPTSPKPGEPACSPFTGPIITRITDGIYLGNLNAAYSGRALCTNSIDSIIDMSSLPSDCSLSIIPCTCRRGEFRHSWSRLKVDIQPPLHGDHQKKGQPCFRDINECIEASLEKGKRVLIHCRDGYSLGPTCVIQYLMVKHSMRLLAAYEFVRARYPLNIQECHQDLLVCLELQTPVSIRAHRPGDVDVQEDANCLFLSFLFLPFFVHLLFLNSEEKKRRAATARRQHLKSAMLQLAVTEIEKEAAAKEVEKQNYLAEHCPPLSLPGSMQELQELCKKLHAKIESVDEERYDTEVKLQKTSKELEDLSQKLFDLRGKFKRPPLRRVRMSADAMLRALLGSKHKVCMDLRANLKQVKKEDTEKEKDLRDVGDWRKNIEEKSGMEGRKKMFEAGES</sequence>
<evidence type="ECO:0000256" key="9">
    <source>
        <dbReference type="SAM" id="Coils"/>
    </source>
</evidence>
<dbReference type="Gene3D" id="3.90.190.10">
    <property type="entry name" value="Protein tyrosine phosphatase superfamily"/>
    <property type="match status" value="1"/>
</dbReference>
<dbReference type="GO" id="GO:0060048">
    <property type="term" value="P:cardiac muscle contraction"/>
    <property type="evidence" value="ECO:0007669"/>
    <property type="project" value="TreeGrafter"/>
</dbReference>
<protein>
    <recommendedName>
        <fullName evidence="7">Troponin I, fast skeletal muscle</fullName>
    </recommendedName>
    <alternativeName>
        <fullName evidence="8">Troponin I, fast-twitch isoform</fullName>
    </alternativeName>
</protein>
<evidence type="ECO:0000256" key="3">
    <source>
        <dbReference type="ARBA" id="ARBA00022990"/>
    </source>
</evidence>
<dbReference type="Pfam" id="PF00992">
    <property type="entry name" value="Troponin"/>
    <property type="match status" value="1"/>
</dbReference>
<feature type="domain" description="Tyrosine specific protein phosphatases" evidence="11">
    <location>
        <begin position="277"/>
        <end position="342"/>
    </location>
</feature>
<dbReference type="AlphaFoldDB" id="A0A2I0UT19"/>
<reference evidence="13" key="1">
    <citation type="submission" date="2017-11" db="EMBL/GenBank/DDBJ databases">
        <authorList>
            <person name="Lima N.C."/>
            <person name="Parody-Merino A.M."/>
            <person name="Battley P.F."/>
            <person name="Fidler A.E."/>
            <person name="Prosdocimi F."/>
        </authorList>
    </citation>
    <scope>NUCLEOTIDE SEQUENCE [LARGE SCALE GENOMIC DNA]</scope>
</reference>
<dbReference type="GO" id="GO:0005861">
    <property type="term" value="C:troponin complex"/>
    <property type="evidence" value="ECO:0007669"/>
    <property type="project" value="InterPro"/>
</dbReference>
<keyword evidence="4" id="KW-0514">Muscle protein</keyword>
<keyword evidence="5" id="KW-0009">Actin-binding</keyword>
<dbReference type="Gene3D" id="6.10.250.180">
    <property type="match status" value="1"/>
</dbReference>
<dbReference type="SUPFAM" id="SSF90250">
    <property type="entry name" value="Troponin coil-coiled subunits"/>
    <property type="match status" value="1"/>
</dbReference>
<evidence type="ECO:0000259" key="11">
    <source>
        <dbReference type="PROSITE" id="PS50056"/>
    </source>
</evidence>
<evidence type="ECO:0000256" key="5">
    <source>
        <dbReference type="ARBA" id="ARBA00023203"/>
    </source>
</evidence>
<evidence type="ECO:0000256" key="10">
    <source>
        <dbReference type="SAM" id="MobiDB-lite"/>
    </source>
</evidence>
<feature type="region of interest" description="Disordered" evidence="10">
    <location>
        <begin position="148"/>
        <end position="188"/>
    </location>
</feature>
<accession>A0A2I0UT19</accession>
<evidence type="ECO:0000256" key="7">
    <source>
        <dbReference type="ARBA" id="ARBA00039349"/>
    </source>
</evidence>
<dbReference type="Pfam" id="PF00782">
    <property type="entry name" value="DSPc"/>
    <property type="match status" value="1"/>
</dbReference>
<dbReference type="OrthoDB" id="2017893at2759"/>
<proteinExistence type="inferred from homology"/>
<dbReference type="EMBL" id="KZ505641">
    <property type="protein sequence ID" value="PKU49213.1"/>
    <property type="molecule type" value="Genomic_DNA"/>
</dbReference>
<evidence type="ECO:0000256" key="2">
    <source>
        <dbReference type="ARBA" id="ARBA00009930"/>
    </source>
</evidence>
<evidence type="ECO:0000313" key="13">
    <source>
        <dbReference type="Proteomes" id="UP000233556"/>
    </source>
</evidence>
<dbReference type="InterPro" id="IPR029021">
    <property type="entry name" value="Prot-tyrosine_phosphatase-like"/>
</dbReference>
<dbReference type="GO" id="GO:0003009">
    <property type="term" value="P:skeletal muscle contraction"/>
    <property type="evidence" value="ECO:0007669"/>
    <property type="project" value="TreeGrafter"/>
</dbReference>
<keyword evidence="3" id="KW-0007">Acetylation</keyword>
<evidence type="ECO:0000313" key="12">
    <source>
        <dbReference type="EMBL" id="PKU49213.1"/>
    </source>
</evidence>
<dbReference type="InterPro" id="IPR001978">
    <property type="entry name" value="Troponin"/>
</dbReference>
<dbReference type="InterPro" id="IPR050875">
    <property type="entry name" value="Troponin_I"/>
</dbReference>
<comment type="function">
    <text evidence="1">Troponin I is the inhibitory subunit of troponin, the thin filament regulatory complex which confers calcium-sensitivity to striated muscle actomyosin ATPase activity.</text>
</comment>
<dbReference type="GO" id="GO:0003779">
    <property type="term" value="F:actin binding"/>
    <property type="evidence" value="ECO:0007669"/>
    <property type="project" value="UniProtKB-KW"/>
</dbReference>
<dbReference type="Gene3D" id="1.20.5.350">
    <property type="match status" value="1"/>
</dbReference>
<dbReference type="PANTHER" id="PTHR13738:SF15">
    <property type="entry name" value="TROPONIN I, FAST SKELETAL MUSCLE"/>
    <property type="match status" value="1"/>
</dbReference>
<dbReference type="FunFam" id="1.20.5.350:FF:000002">
    <property type="entry name" value="troponin I, fast skeletal muscle"/>
    <property type="match status" value="1"/>
</dbReference>
<keyword evidence="9" id="KW-0175">Coiled coil</keyword>
<organism evidence="12 13">
    <name type="scientific">Limosa lapponica baueri</name>
    <dbReference type="NCBI Taxonomy" id="1758121"/>
    <lineage>
        <taxon>Eukaryota</taxon>
        <taxon>Metazoa</taxon>
        <taxon>Chordata</taxon>
        <taxon>Craniata</taxon>
        <taxon>Vertebrata</taxon>
        <taxon>Euteleostomi</taxon>
        <taxon>Archelosauria</taxon>
        <taxon>Archosauria</taxon>
        <taxon>Dinosauria</taxon>
        <taxon>Saurischia</taxon>
        <taxon>Theropoda</taxon>
        <taxon>Coelurosauria</taxon>
        <taxon>Aves</taxon>
        <taxon>Neognathae</taxon>
        <taxon>Neoaves</taxon>
        <taxon>Charadriiformes</taxon>
        <taxon>Scolopacidae</taxon>
        <taxon>Limosa</taxon>
    </lineage>
</organism>
<dbReference type="InterPro" id="IPR020422">
    <property type="entry name" value="TYR_PHOSPHATASE_DUAL_dom"/>
</dbReference>
<comment type="similarity">
    <text evidence="2">Belongs to the troponin I family.</text>
</comment>
<evidence type="ECO:0000256" key="4">
    <source>
        <dbReference type="ARBA" id="ARBA00023179"/>
    </source>
</evidence>
<evidence type="ECO:0000256" key="6">
    <source>
        <dbReference type="ARBA" id="ARBA00038767"/>
    </source>
</evidence>
<name>A0A2I0UT19_LIMLA</name>
<evidence type="ECO:0000256" key="8">
    <source>
        <dbReference type="ARBA" id="ARBA00042462"/>
    </source>
</evidence>
<dbReference type="SMART" id="SM00195">
    <property type="entry name" value="DSPc"/>
    <property type="match status" value="1"/>
</dbReference>
<feature type="coiled-coil region" evidence="9">
    <location>
        <begin position="387"/>
        <end position="492"/>
    </location>
</feature>
<dbReference type="PROSITE" id="PS50056">
    <property type="entry name" value="TYR_PHOSPHATASE_2"/>
    <property type="match status" value="1"/>
</dbReference>
<dbReference type="InterPro" id="IPR000340">
    <property type="entry name" value="Dual-sp_phosphatase_cat-dom"/>
</dbReference>
<reference evidence="13" key="2">
    <citation type="submission" date="2017-12" db="EMBL/GenBank/DDBJ databases">
        <title>Genome sequence of the Bar-tailed Godwit (Limosa lapponica baueri).</title>
        <authorList>
            <person name="Lima N.C.B."/>
            <person name="Parody-Merino A.M."/>
            <person name="Battley P.F."/>
            <person name="Fidler A.E."/>
            <person name="Prosdocimi F."/>
        </authorList>
    </citation>
    <scope>NUCLEOTIDE SEQUENCE [LARGE SCALE GENOMIC DNA]</scope>
</reference>
<gene>
    <name evidence="12" type="ORF">llap_525</name>
</gene>
<dbReference type="Proteomes" id="UP000233556">
    <property type="component" value="Unassembled WGS sequence"/>
</dbReference>
<comment type="subunit">
    <text evidence="6">Binds to actin and tropomyosin.</text>
</comment>